<evidence type="ECO:0000313" key="2">
    <source>
        <dbReference type="Proteomes" id="UP000644756"/>
    </source>
</evidence>
<proteinExistence type="predicted"/>
<comment type="caution">
    <text evidence="1">The sequence shown here is derived from an EMBL/GenBank/DDBJ whole genome shotgun (WGS) entry which is preliminary data.</text>
</comment>
<organism evidence="1 2">
    <name type="scientific">Paenibacillus abyssi</name>
    <dbReference type="NCBI Taxonomy" id="1340531"/>
    <lineage>
        <taxon>Bacteria</taxon>
        <taxon>Bacillati</taxon>
        <taxon>Bacillota</taxon>
        <taxon>Bacilli</taxon>
        <taxon>Bacillales</taxon>
        <taxon>Paenibacillaceae</taxon>
        <taxon>Paenibacillus</taxon>
    </lineage>
</organism>
<name>A0A917FWB2_9BACL</name>
<gene>
    <name evidence="1" type="ORF">GCM10010916_27400</name>
</gene>
<keyword evidence="2" id="KW-1185">Reference proteome</keyword>
<reference evidence="1" key="1">
    <citation type="journal article" date="2014" name="Int. J. Syst. Evol. Microbiol.">
        <title>Complete genome sequence of Corynebacterium casei LMG S-19264T (=DSM 44701T), isolated from a smear-ripened cheese.</title>
        <authorList>
            <consortium name="US DOE Joint Genome Institute (JGI-PGF)"/>
            <person name="Walter F."/>
            <person name="Albersmeier A."/>
            <person name="Kalinowski J."/>
            <person name="Ruckert C."/>
        </authorList>
    </citation>
    <scope>NUCLEOTIDE SEQUENCE</scope>
    <source>
        <strain evidence="1">CGMCC 1.12987</strain>
    </source>
</reference>
<reference evidence="1" key="2">
    <citation type="submission" date="2020-09" db="EMBL/GenBank/DDBJ databases">
        <authorList>
            <person name="Sun Q."/>
            <person name="Zhou Y."/>
        </authorList>
    </citation>
    <scope>NUCLEOTIDE SEQUENCE</scope>
    <source>
        <strain evidence="1">CGMCC 1.12987</strain>
    </source>
</reference>
<dbReference type="AlphaFoldDB" id="A0A917FWB2"/>
<dbReference type="Proteomes" id="UP000644756">
    <property type="component" value="Unassembled WGS sequence"/>
</dbReference>
<dbReference type="EMBL" id="BMGR01000008">
    <property type="protein sequence ID" value="GGG09092.1"/>
    <property type="molecule type" value="Genomic_DNA"/>
</dbReference>
<sequence>MTIKYRISCFDSEILVKETKEDGTPAFQVSIQHAANPLGFGNVLASYATEDQAILQANQFCRFYTKAKEQGYYLQSDCFVKPDKRDIPVSDVLENCNSEEDINRLLEVQ</sequence>
<dbReference type="RefSeq" id="WP_188531610.1">
    <property type="nucleotide sequence ID" value="NZ_BMGR01000008.1"/>
</dbReference>
<protein>
    <submittedName>
        <fullName evidence="1">Uncharacterized protein</fullName>
    </submittedName>
</protein>
<evidence type="ECO:0000313" key="1">
    <source>
        <dbReference type="EMBL" id="GGG09092.1"/>
    </source>
</evidence>
<accession>A0A917FWB2</accession>